<proteinExistence type="predicted"/>
<dbReference type="EMBL" id="QWDE01000001">
    <property type="protein sequence ID" value="RFZ85427.1"/>
    <property type="molecule type" value="Genomic_DNA"/>
</dbReference>
<evidence type="ECO:0000313" key="2">
    <source>
        <dbReference type="Proteomes" id="UP000260823"/>
    </source>
</evidence>
<accession>A0A3E2NWT5</accession>
<comment type="caution">
    <text evidence="1">The sequence shown here is derived from an EMBL/GenBank/DDBJ whole genome shotgun (WGS) entry which is preliminary data.</text>
</comment>
<dbReference type="AlphaFoldDB" id="A0A3E2NWT5"/>
<dbReference type="Proteomes" id="UP000260823">
    <property type="component" value="Unassembled WGS sequence"/>
</dbReference>
<sequence>MLAVRPCCSDNCMETAPLQKELAGKSLPKEKGCQGCSPFFSCGSCAGFVVNNAVFYTATIAREEPVEHSSAYRQPILKEVAQSIWQPPKIS</sequence>
<keyword evidence="2" id="KW-1185">Reference proteome</keyword>
<organism evidence="1 2">
    <name type="scientific">Mucilaginibacter terrenus</name>
    <dbReference type="NCBI Taxonomy" id="2482727"/>
    <lineage>
        <taxon>Bacteria</taxon>
        <taxon>Pseudomonadati</taxon>
        <taxon>Bacteroidota</taxon>
        <taxon>Sphingobacteriia</taxon>
        <taxon>Sphingobacteriales</taxon>
        <taxon>Sphingobacteriaceae</taxon>
        <taxon>Mucilaginibacter</taxon>
    </lineage>
</organism>
<evidence type="ECO:0000313" key="1">
    <source>
        <dbReference type="EMBL" id="RFZ85427.1"/>
    </source>
</evidence>
<protein>
    <submittedName>
        <fullName evidence="1">Uncharacterized protein</fullName>
    </submittedName>
</protein>
<reference evidence="1 2" key="1">
    <citation type="submission" date="2018-08" db="EMBL/GenBank/DDBJ databases">
        <title>Mucilaginibacter terrae sp. nov., isolated from manganese diggings.</title>
        <authorList>
            <person name="Huang Y."/>
            <person name="Zhou Z."/>
        </authorList>
    </citation>
    <scope>NUCLEOTIDE SEQUENCE [LARGE SCALE GENOMIC DNA]</scope>
    <source>
        <strain evidence="1 2">ZH6</strain>
    </source>
</reference>
<name>A0A3E2NWT5_9SPHI</name>
<gene>
    <name evidence="1" type="ORF">DYU05_07470</name>
</gene>